<keyword evidence="3" id="KW-1185">Reference proteome</keyword>
<dbReference type="EMBL" id="CAMPGE010021509">
    <property type="protein sequence ID" value="CAI2379654.1"/>
    <property type="molecule type" value="Genomic_DNA"/>
</dbReference>
<feature type="region of interest" description="Disordered" evidence="1">
    <location>
        <begin position="52"/>
        <end position="73"/>
    </location>
</feature>
<evidence type="ECO:0000313" key="3">
    <source>
        <dbReference type="Proteomes" id="UP001295684"/>
    </source>
</evidence>
<evidence type="ECO:0000313" key="2">
    <source>
        <dbReference type="EMBL" id="CAI2379654.1"/>
    </source>
</evidence>
<protein>
    <submittedName>
        <fullName evidence="2">Uncharacterized protein</fullName>
    </submittedName>
</protein>
<sequence length="231" mass="26833">MDYSVNNPQFDDFLKFDDQLLKMQAQLEKQAQQFGFENDNFIKDQLPNLEKKYGPAILGDDDGEDEMPPTPDALPTQIKTKAMDNEHPNVSKSKTKGIKKINKTSAVKKKKEPKVNDDLFQTQKYEVATKATTYKDMKETRYNALPTFTMPKEEPLAMKSTKAPKVGSKYKKSMIDSIPQFGDLYDETFYETQYKDEIEIKPKHISGCDGDNQFQKFYYKHFTKEYSQCFM</sequence>
<dbReference type="Proteomes" id="UP001295684">
    <property type="component" value="Unassembled WGS sequence"/>
</dbReference>
<gene>
    <name evidence="2" type="ORF">ECRASSUSDP1_LOCUS21067</name>
</gene>
<accession>A0AAD2D3I2</accession>
<proteinExistence type="predicted"/>
<comment type="caution">
    <text evidence="2">The sequence shown here is derived from an EMBL/GenBank/DDBJ whole genome shotgun (WGS) entry which is preliminary data.</text>
</comment>
<evidence type="ECO:0000256" key="1">
    <source>
        <dbReference type="SAM" id="MobiDB-lite"/>
    </source>
</evidence>
<organism evidence="2 3">
    <name type="scientific">Euplotes crassus</name>
    <dbReference type="NCBI Taxonomy" id="5936"/>
    <lineage>
        <taxon>Eukaryota</taxon>
        <taxon>Sar</taxon>
        <taxon>Alveolata</taxon>
        <taxon>Ciliophora</taxon>
        <taxon>Intramacronucleata</taxon>
        <taxon>Spirotrichea</taxon>
        <taxon>Hypotrichia</taxon>
        <taxon>Euplotida</taxon>
        <taxon>Euplotidae</taxon>
        <taxon>Moneuplotes</taxon>
    </lineage>
</organism>
<reference evidence="2" key="1">
    <citation type="submission" date="2023-07" db="EMBL/GenBank/DDBJ databases">
        <authorList>
            <consortium name="AG Swart"/>
            <person name="Singh M."/>
            <person name="Singh A."/>
            <person name="Seah K."/>
            <person name="Emmerich C."/>
        </authorList>
    </citation>
    <scope>NUCLEOTIDE SEQUENCE</scope>
    <source>
        <strain evidence="2">DP1</strain>
    </source>
</reference>
<dbReference type="AlphaFoldDB" id="A0AAD2D3I2"/>
<name>A0AAD2D3I2_EUPCR</name>